<reference evidence="6" key="1">
    <citation type="journal article" date="2019" name="Int. J. Syst. Evol. Microbiol.">
        <title>The Global Catalogue of Microorganisms (GCM) 10K type strain sequencing project: providing services to taxonomists for standard genome sequencing and annotation.</title>
        <authorList>
            <consortium name="The Broad Institute Genomics Platform"/>
            <consortium name="The Broad Institute Genome Sequencing Center for Infectious Disease"/>
            <person name="Wu L."/>
            <person name="Ma J."/>
        </authorList>
    </citation>
    <scope>NUCLEOTIDE SEQUENCE [LARGE SCALE GENOMIC DNA]</scope>
    <source>
        <strain evidence="6">KCTC 22671</strain>
    </source>
</reference>
<feature type="domain" description="GTP-eEF1A C-terminal" evidence="4">
    <location>
        <begin position="249"/>
        <end position="341"/>
    </location>
</feature>
<keyword evidence="2" id="KW-0342">GTP-binding</keyword>
<protein>
    <submittedName>
        <fullName evidence="5">Phosphoadenosine phosphosulfate reductase family protein</fullName>
    </submittedName>
</protein>
<dbReference type="InterPro" id="IPR009000">
    <property type="entry name" value="Transl_B-barrel_sf"/>
</dbReference>
<evidence type="ECO:0000259" key="3">
    <source>
        <dbReference type="Pfam" id="PF01507"/>
    </source>
</evidence>
<dbReference type="SUPFAM" id="SSF50447">
    <property type="entry name" value="Translation proteins"/>
    <property type="match status" value="1"/>
</dbReference>
<keyword evidence="6" id="KW-1185">Reference proteome</keyword>
<gene>
    <name evidence="5" type="ORF">ACFS5J_07785</name>
</gene>
<dbReference type="RefSeq" id="WP_379811520.1">
    <property type="nucleotide sequence ID" value="NZ_JBHUPC010000013.1"/>
</dbReference>
<name>A0ABW5YLD7_9FLAO</name>
<dbReference type="Proteomes" id="UP001597534">
    <property type="component" value="Unassembled WGS sequence"/>
</dbReference>
<dbReference type="PANTHER" id="PTHR43196:SF1">
    <property type="entry name" value="SULFATE ADENYLYLTRANSFERASE SUBUNIT 2"/>
    <property type="match status" value="1"/>
</dbReference>
<dbReference type="SUPFAM" id="SSF52402">
    <property type="entry name" value="Adenine nucleotide alpha hydrolases-like"/>
    <property type="match status" value="1"/>
</dbReference>
<dbReference type="Gene3D" id="3.40.50.620">
    <property type="entry name" value="HUPs"/>
    <property type="match status" value="1"/>
</dbReference>
<evidence type="ECO:0000256" key="2">
    <source>
        <dbReference type="ARBA" id="ARBA00023134"/>
    </source>
</evidence>
<dbReference type="InterPro" id="IPR050128">
    <property type="entry name" value="Sulfate_adenylyltrnsfr_sub2"/>
</dbReference>
<dbReference type="InterPro" id="IPR014729">
    <property type="entry name" value="Rossmann-like_a/b/a_fold"/>
</dbReference>
<evidence type="ECO:0000313" key="5">
    <source>
        <dbReference type="EMBL" id="MFD2891907.1"/>
    </source>
</evidence>
<feature type="domain" description="Phosphoadenosine phosphosulphate reductase" evidence="3">
    <location>
        <begin position="29"/>
        <end position="127"/>
    </location>
</feature>
<comment type="caution">
    <text evidence="5">The sequence shown here is derived from an EMBL/GenBank/DDBJ whole genome shotgun (WGS) entry which is preliminary data.</text>
</comment>
<dbReference type="CDD" id="cd04095">
    <property type="entry name" value="CysN_NoDQ_III"/>
    <property type="match status" value="1"/>
</dbReference>
<sequence length="345" mass="39192">MANTIDYLEELKNEAIYILRETAAQFEKPALLYSGGKDSNVLVHLALKAFRPEKFPFPLVHIDIGHNLTEAIAIRDYLVIQIGEKWIIASEEDSIKKYDFKEAAGRFPSRNALQTYALLDAIEENQFDGSIGKAFLETLETIEVVSTIDLESRFQVQWVIRPKGHENYDYRGFAGLVLSGSYSIGDTVNVLPAQLETTIVKIEKNLEIIDTAKAGDNVVLHFEHNIDISRGDTVVLSNHLPRESNQIDTWVSWLDNAPLQLGKTYLFQHRFKKVRVKVQSVNQKWNINDWKFVPSEEIKLNDIAQITVKVNQPLYFDAFDKNSKSGKAILVDETSFNTVGALMFL</sequence>
<dbReference type="Pfam" id="PF01507">
    <property type="entry name" value="PAPS_reduct"/>
    <property type="match status" value="1"/>
</dbReference>
<organism evidence="5 6">
    <name type="scientific">Flavobacterium chuncheonense</name>
    <dbReference type="NCBI Taxonomy" id="2026653"/>
    <lineage>
        <taxon>Bacteria</taxon>
        <taxon>Pseudomonadati</taxon>
        <taxon>Bacteroidota</taxon>
        <taxon>Flavobacteriia</taxon>
        <taxon>Flavobacteriales</taxon>
        <taxon>Flavobacteriaceae</taxon>
        <taxon>Flavobacterium</taxon>
    </lineage>
</organism>
<accession>A0ABW5YLD7</accession>
<dbReference type="InterPro" id="IPR002500">
    <property type="entry name" value="PAPS_reduct_dom"/>
</dbReference>
<dbReference type="InterPro" id="IPR054696">
    <property type="entry name" value="GTP-eEF1A_C"/>
</dbReference>
<evidence type="ECO:0000259" key="4">
    <source>
        <dbReference type="Pfam" id="PF22594"/>
    </source>
</evidence>
<keyword evidence="1" id="KW-0547">Nucleotide-binding</keyword>
<proteinExistence type="predicted"/>
<dbReference type="InterPro" id="IPR044139">
    <property type="entry name" value="CysN_NoDQ_III"/>
</dbReference>
<dbReference type="InterPro" id="IPR009001">
    <property type="entry name" value="Transl_elong_EF1A/Init_IF2_C"/>
</dbReference>
<evidence type="ECO:0000256" key="1">
    <source>
        <dbReference type="ARBA" id="ARBA00022741"/>
    </source>
</evidence>
<dbReference type="Pfam" id="PF22594">
    <property type="entry name" value="GTP-eEF1A_C"/>
    <property type="match status" value="1"/>
</dbReference>
<dbReference type="Gene3D" id="2.40.30.10">
    <property type="entry name" value="Translation factors"/>
    <property type="match status" value="2"/>
</dbReference>
<dbReference type="SUPFAM" id="SSF50465">
    <property type="entry name" value="EF-Tu/eEF-1alpha/eIF2-gamma C-terminal domain"/>
    <property type="match status" value="1"/>
</dbReference>
<dbReference type="PANTHER" id="PTHR43196">
    <property type="entry name" value="SULFATE ADENYLYLTRANSFERASE SUBUNIT 2"/>
    <property type="match status" value="1"/>
</dbReference>
<evidence type="ECO:0000313" key="6">
    <source>
        <dbReference type="Proteomes" id="UP001597534"/>
    </source>
</evidence>
<dbReference type="EMBL" id="JBHUPC010000013">
    <property type="protein sequence ID" value="MFD2891907.1"/>
    <property type="molecule type" value="Genomic_DNA"/>
</dbReference>